<evidence type="ECO:0000256" key="2">
    <source>
        <dbReference type="SAM" id="Phobius"/>
    </source>
</evidence>
<keyword evidence="2" id="KW-1133">Transmembrane helix</keyword>
<reference evidence="4 5" key="1">
    <citation type="submission" date="2015-02" db="EMBL/GenBank/DDBJ databases">
        <title>Draft genome sequences of ten Microbacterium spp. with emphasis on heavy metal contaminated environments.</title>
        <authorList>
            <person name="Corretto E."/>
        </authorList>
    </citation>
    <scope>NUCLEOTIDE SEQUENCE [LARGE SCALE GENOMIC DNA]</scope>
    <source>
        <strain evidence="4 5">SA35</strain>
    </source>
</reference>
<dbReference type="Proteomes" id="UP000033900">
    <property type="component" value="Unassembled WGS sequence"/>
</dbReference>
<dbReference type="InterPro" id="IPR018929">
    <property type="entry name" value="DUF2510"/>
</dbReference>
<dbReference type="AlphaFoldDB" id="A0A0M2HVN0"/>
<accession>A0A0M2HVN0</accession>
<proteinExistence type="predicted"/>
<evidence type="ECO:0000313" key="4">
    <source>
        <dbReference type="EMBL" id="KJL48513.1"/>
    </source>
</evidence>
<organism evidence="4 5">
    <name type="scientific">Microbacterium hydrocarbonoxydans</name>
    <dbReference type="NCBI Taxonomy" id="273678"/>
    <lineage>
        <taxon>Bacteria</taxon>
        <taxon>Bacillati</taxon>
        <taxon>Actinomycetota</taxon>
        <taxon>Actinomycetes</taxon>
        <taxon>Micrococcales</taxon>
        <taxon>Microbacteriaceae</taxon>
        <taxon>Microbacterium</taxon>
    </lineage>
</organism>
<comment type="caution">
    <text evidence="4">The sequence shown here is derived from an EMBL/GenBank/DDBJ whole genome shotgun (WGS) entry which is preliminary data.</text>
</comment>
<feature type="domain" description="DUF2510" evidence="3">
    <location>
        <begin position="3"/>
        <end position="30"/>
    </location>
</feature>
<name>A0A0M2HVN0_9MICO</name>
<evidence type="ECO:0000256" key="1">
    <source>
        <dbReference type="SAM" id="MobiDB-lite"/>
    </source>
</evidence>
<feature type="transmembrane region" description="Helical" evidence="2">
    <location>
        <begin position="104"/>
        <end position="127"/>
    </location>
</feature>
<dbReference type="Pfam" id="PF10708">
    <property type="entry name" value="DUF2510"/>
    <property type="match status" value="1"/>
</dbReference>
<feature type="region of interest" description="Disordered" evidence="1">
    <location>
        <begin position="136"/>
        <end position="167"/>
    </location>
</feature>
<sequence length="245" mass="24973">MQAGWYDDGSGRQRWWDGERWTDDFAPVQGVASGVAASPVTSSPAAGVGVSPVLGFVGLGLAVLGTVLACIPAVFGVGVVVLLAGFVVSLVGLFRKGAVKWPSIVGMVLAVVGGAIGTIVLVISLLANLPGPVDPAIPTDTPSTTSTEQPTDTPTTGTSAGRPSPEELAAGSKETLHAGGVTSYDDMPDFYPCMGQFLYASDLSDETLRLLISGEDPLPSEREAARQAIEDGIDTCDPSGEGAQG</sequence>
<dbReference type="STRING" id="273678.RS84_01274"/>
<feature type="transmembrane region" description="Helical" evidence="2">
    <location>
        <begin position="59"/>
        <end position="92"/>
    </location>
</feature>
<feature type="compositionally biased region" description="Low complexity" evidence="1">
    <location>
        <begin position="136"/>
        <end position="159"/>
    </location>
</feature>
<dbReference type="PATRIC" id="fig|273678.4.peg.1272"/>
<evidence type="ECO:0000313" key="5">
    <source>
        <dbReference type="Proteomes" id="UP000033900"/>
    </source>
</evidence>
<dbReference type="EMBL" id="JYJB01000007">
    <property type="protein sequence ID" value="KJL48513.1"/>
    <property type="molecule type" value="Genomic_DNA"/>
</dbReference>
<keyword evidence="5" id="KW-1185">Reference proteome</keyword>
<keyword evidence="2" id="KW-0812">Transmembrane</keyword>
<evidence type="ECO:0000259" key="3">
    <source>
        <dbReference type="Pfam" id="PF10708"/>
    </source>
</evidence>
<protein>
    <recommendedName>
        <fullName evidence="3">DUF2510 domain-containing protein</fullName>
    </recommendedName>
</protein>
<gene>
    <name evidence="4" type="ORF">RS84_01274</name>
</gene>
<keyword evidence="2" id="KW-0472">Membrane</keyword>